<dbReference type="InterPro" id="IPR020449">
    <property type="entry name" value="Tscrpt_reg_AraC-type_HTH"/>
</dbReference>
<keyword evidence="3" id="KW-0813">Transport</keyword>
<gene>
    <name evidence="11" type="ORF">ADS79_01490</name>
    <name evidence="10" type="ORF">BRE01_16980</name>
</gene>
<keyword evidence="6" id="KW-0238">DNA-binding</keyword>
<evidence type="ECO:0000313" key="12">
    <source>
        <dbReference type="Proteomes" id="UP000036834"/>
    </source>
</evidence>
<dbReference type="PROSITE" id="PS01124">
    <property type="entry name" value="HTH_ARAC_FAMILY_2"/>
    <property type="match status" value="1"/>
</dbReference>
<dbReference type="PANTHER" id="PTHR30532:SF1">
    <property type="entry name" value="IRON(3+)-HYDROXAMATE-BINDING PROTEIN FHUD"/>
    <property type="match status" value="1"/>
</dbReference>
<dbReference type="STRING" id="54915.ADS79_01490"/>
<reference evidence="12" key="1">
    <citation type="submission" date="2015-07" db="EMBL/GenBank/DDBJ databases">
        <title>Genome sequencing project for genomic taxonomy and phylogenomics of Bacillus-like bacteria.</title>
        <authorList>
            <person name="Liu B."/>
            <person name="Wang J."/>
            <person name="Zhu Y."/>
            <person name="Liu G."/>
            <person name="Chen Q."/>
            <person name="Chen Z."/>
            <person name="Lan J."/>
            <person name="Che J."/>
            <person name="Ge C."/>
            <person name="Shi H."/>
            <person name="Pan Z."/>
            <person name="Liu X."/>
        </authorList>
    </citation>
    <scope>NUCLEOTIDE SEQUENCE [LARGE SCALE GENOMIC DNA]</scope>
    <source>
        <strain evidence="12">DSM 9887</strain>
    </source>
</reference>
<comment type="subcellular location">
    <subcellularLocation>
        <location evidence="1">Cell envelope</location>
    </subcellularLocation>
</comment>
<comment type="caution">
    <text evidence="11">The sequence shown here is derived from an EMBL/GenBank/DDBJ whole genome shotgun (WGS) entry which is preliminary data.</text>
</comment>
<dbReference type="GO" id="GO:0003700">
    <property type="term" value="F:DNA-binding transcription factor activity"/>
    <property type="evidence" value="ECO:0007669"/>
    <property type="project" value="InterPro"/>
</dbReference>
<dbReference type="AlphaFoldDB" id="A0A0K9Z0K1"/>
<feature type="domain" description="HTH araC/xylS-type" evidence="8">
    <location>
        <begin position="176"/>
        <end position="274"/>
    </location>
</feature>
<keyword evidence="7" id="KW-0804">Transcription</keyword>
<dbReference type="RefSeq" id="WP_049736640.1">
    <property type="nucleotide sequence ID" value="NZ_BJON01000006.1"/>
</dbReference>
<dbReference type="InterPro" id="IPR009057">
    <property type="entry name" value="Homeodomain-like_sf"/>
</dbReference>
<evidence type="ECO:0000313" key="11">
    <source>
        <dbReference type="EMBL" id="KNB74397.1"/>
    </source>
</evidence>
<dbReference type="InterPro" id="IPR018060">
    <property type="entry name" value="HTH_AraC"/>
</dbReference>
<dbReference type="PRINTS" id="PR00032">
    <property type="entry name" value="HTHARAC"/>
</dbReference>
<dbReference type="InterPro" id="IPR051313">
    <property type="entry name" value="Bact_iron-sidero_bind"/>
</dbReference>
<evidence type="ECO:0008006" key="14">
    <source>
        <dbReference type="Google" id="ProtNLM"/>
    </source>
</evidence>
<reference evidence="11" key="2">
    <citation type="submission" date="2015-07" db="EMBL/GenBank/DDBJ databases">
        <title>MeaNS - Measles Nucleotide Surveillance Program.</title>
        <authorList>
            <person name="Tran T."/>
            <person name="Druce J."/>
        </authorList>
    </citation>
    <scope>NUCLEOTIDE SEQUENCE</scope>
    <source>
        <strain evidence="11">DSM 9887</strain>
    </source>
</reference>
<dbReference type="EMBL" id="LGIQ01000002">
    <property type="protein sequence ID" value="KNB74397.1"/>
    <property type="molecule type" value="Genomic_DNA"/>
</dbReference>
<evidence type="ECO:0000313" key="13">
    <source>
        <dbReference type="Proteomes" id="UP000319578"/>
    </source>
</evidence>
<evidence type="ECO:0000256" key="4">
    <source>
        <dbReference type="ARBA" id="ARBA00022729"/>
    </source>
</evidence>
<dbReference type="InterPro" id="IPR018062">
    <property type="entry name" value="HTH_AraC-typ_CS"/>
</dbReference>
<dbReference type="InterPro" id="IPR002491">
    <property type="entry name" value="ABC_transptr_periplasmic_BD"/>
</dbReference>
<evidence type="ECO:0000256" key="3">
    <source>
        <dbReference type="ARBA" id="ARBA00022448"/>
    </source>
</evidence>
<organism evidence="11 12">
    <name type="scientific">Brevibacillus reuszeri</name>
    <dbReference type="NCBI Taxonomy" id="54915"/>
    <lineage>
        <taxon>Bacteria</taxon>
        <taxon>Bacillati</taxon>
        <taxon>Bacillota</taxon>
        <taxon>Bacilli</taxon>
        <taxon>Bacillales</taxon>
        <taxon>Paenibacillaceae</taxon>
        <taxon>Brevibacillus</taxon>
    </lineage>
</organism>
<keyword evidence="5" id="KW-0805">Transcription regulation</keyword>
<dbReference type="PANTHER" id="PTHR30532">
    <property type="entry name" value="IRON III DICITRATE-BINDING PERIPLASMIC PROTEIN"/>
    <property type="match status" value="1"/>
</dbReference>
<dbReference type="Pfam" id="PF01497">
    <property type="entry name" value="Peripla_BP_2"/>
    <property type="match status" value="1"/>
</dbReference>
<dbReference type="Gene3D" id="3.40.50.1980">
    <property type="entry name" value="Nitrogenase molybdenum iron protein domain"/>
    <property type="match status" value="2"/>
</dbReference>
<accession>A0A0K9Z0K1</accession>
<evidence type="ECO:0000313" key="10">
    <source>
        <dbReference type="EMBL" id="GED67996.1"/>
    </source>
</evidence>
<dbReference type="GO" id="GO:0030288">
    <property type="term" value="C:outer membrane-bounded periplasmic space"/>
    <property type="evidence" value="ECO:0007669"/>
    <property type="project" value="TreeGrafter"/>
</dbReference>
<reference evidence="10 13" key="3">
    <citation type="submission" date="2019-06" db="EMBL/GenBank/DDBJ databases">
        <title>Whole genome shotgun sequence of Brevibacillus reuszeri NBRC 15719.</title>
        <authorList>
            <person name="Hosoyama A."/>
            <person name="Uohara A."/>
            <person name="Ohji S."/>
            <person name="Ichikawa N."/>
        </authorList>
    </citation>
    <scope>NUCLEOTIDE SEQUENCE [LARGE SCALE GENOMIC DNA]</scope>
    <source>
        <strain evidence="10 13">NBRC 15719</strain>
    </source>
</reference>
<comment type="similarity">
    <text evidence="2">Belongs to the bacterial solute-binding protein 8 family.</text>
</comment>
<evidence type="ECO:0000256" key="5">
    <source>
        <dbReference type="ARBA" id="ARBA00023015"/>
    </source>
</evidence>
<dbReference type="Proteomes" id="UP000319578">
    <property type="component" value="Unassembled WGS sequence"/>
</dbReference>
<evidence type="ECO:0000256" key="1">
    <source>
        <dbReference type="ARBA" id="ARBA00004196"/>
    </source>
</evidence>
<sequence>MSIKEHVLLSNDTAIKLLDVKRGSMLSGNALPNYCLPANVLLFVSRGHGRLFIDGTPYTISPFFVCHAGRSAVIDFGAITQPIEYIAIYYRAELMHLNRGEVAQHIDGSNLLQVQFGVSLAERMTLYQIVEQIEQKWSMRQGLEGFHANALLQGLLYELLKQLQTDGYQNPSEAVSTVIRHIDAHYNQDLRLNQMAELVHCSSRQLQRWFKQQEQIGPMEYVIKIRMNHAAQLLQHTAATVREIAESIGYRNMFYFSRAFKKYYGISPLSYRRAAVADKNLVIKHVKGELSLRQSPKRIVVLDVQYADQLITLNERPVGSVGIGGTVIGFPDYLQDKLGQTEVLGTYEQPNMGSISMLQPDLIVCTEAHEQHYGHLSRLAPTVMFQRNEDWRFILGIFGMITDKTEEANQILLEYCEKAARLSAELANTLRGQRVALIRPRDASIRVHTAAHRTGAVLYEDLGLSAPFFIEEASDTAYQISLDVLPEVNADHYFLLCNDMFKDWTTTVQHSTEWRSLSAVKQQCVYTVDSSVWIGSYGPTGINRILDEVAQYLLYS</sequence>
<dbReference type="EMBL" id="BJON01000006">
    <property type="protein sequence ID" value="GED67996.1"/>
    <property type="molecule type" value="Genomic_DNA"/>
</dbReference>
<feature type="domain" description="Fe/B12 periplasmic-binding" evidence="9">
    <location>
        <begin position="298"/>
        <end position="556"/>
    </location>
</feature>
<evidence type="ECO:0000256" key="2">
    <source>
        <dbReference type="ARBA" id="ARBA00008814"/>
    </source>
</evidence>
<dbReference type="Pfam" id="PF12833">
    <property type="entry name" value="HTH_18"/>
    <property type="match status" value="1"/>
</dbReference>
<dbReference type="SMART" id="SM00342">
    <property type="entry name" value="HTH_ARAC"/>
    <property type="match status" value="1"/>
</dbReference>
<name>A0A0K9Z0K1_9BACL</name>
<dbReference type="GO" id="GO:1901678">
    <property type="term" value="P:iron coordination entity transport"/>
    <property type="evidence" value="ECO:0007669"/>
    <property type="project" value="UniProtKB-ARBA"/>
</dbReference>
<evidence type="ECO:0000259" key="8">
    <source>
        <dbReference type="PROSITE" id="PS01124"/>
    </source>
</evidence>
<dbReference type="PROSITE" id="PS00041">
    <property type="entry name" value="HTH_ARAC_FAMILY_1"/>
    <property type="match status" value="1"/>
</dbReference>
<keyword evidence="13" id="KW-1185">Reference proteome</keyword>
<dbReference type="SUPFAM" id="SSF46689">
    <property type="entry name" value="Homeodomain-like"/>
    <property type="match status" value="2"/>
</dbReference>
<dbReference type="PROSITE" id="PS50983">
    <property type="entry name" value="FE_B12_PBP"/>
    <property type="match status" value="1"/>
</dbReference>
<evidence type="ECO:0000256" key="7">
    <source>
        <dbReference type="ARBA" id="ARBA00023163"/>
    </source>
</evidence>
<dbReference type="PATRIC" id="fig|54915.3.peg.5449"/>
<dbReference type="SUPFAM" id="SSF53807">
    <property type="entry name" value="Helical backbone' metal receptor"/>
    <property type="match status" value="1"/>
</dbReference>
<protein>
    <recommendedName>
        <fullName evidence="14">ABC fe(3+) transporter permease</fullName>
    </recommendedName>
</protein>
<evidence type="ECO:0000256" key="6">
    <source>
        <dbReference type="ARBA" id="ARBA00023125"/>
    </source>
</evidence>
<evidence type="ECO:0000259" key="9">
    <source>
        <dbReference type="PROSITE" id="PS50983"/>
    </source>
</evidence>
<proteinExistence type="inferred from homology"/>
<dbReference type="CDD" id="cd01146">
    <property type="entry name" value="FhuD"/>
    <property type="match status" value="1"/>
</dbReference>
<dbReference type="Gene3D" id="1.10.10.60">
    <property type="entry name" value="Homeodomain-like"/>
    <property type="match status" value="2"/>
</dbReference>
<dbReference type="GO" id="GO:0043565">
    <property type="term" value="F:sequence-specific DNA binding"/>
    <property type="evidence" value="ECO:0007669"/>
    <property type="project" value="InterPro"/>
</dbReference>
<keyword evidence="4" id="KW-0732">Signal</keyword>
<dbReference type="Proteomes" id="UP000036834">
    <property type="component" value="Unassembled WGS sequence"/>
</dbReference>